<dbReference type="PANTHER" id="PTHR31690">
    <property type="entry name" value="FUCOSE MUTAROTASE"/>
    <property type="match status" value="1"/>
</dbReference>
<dbReference type="AlphaFoldDB" id="A0A1Q2CGU6"/>
<dbReference type="Gene3D" id="3.40.1650.10">
    <property type="entry name" value="RbsD-like domain"/>
    <property type="match status" value="1"/>
</dbReference>
<dbReference type="STRING" id="1610493.RPIT_11475"/>
<sequence length="145" mass="15763">MLNGPLIHPELLDALGRAGHGSKILITDGNYPHETGAPARARRIYLNLAPGLLGVGQILDVLKQAVPIEQAGIMTPAPDAPPELRPDKIEAHDEYRAALPGVEFVEISRWDFYDEAKKDDVGIVIASGEQRIYANLLLTIGVRQP</sequence>
<dbReference type="PANTHER" id="PTHR31690:SF4">
    <property type="entry name" value="FUCOSE MUTAROTASE"/>
    <property type="match status" value="1"/>
</dbReference>
<comment type="catalytic activity">
    <reaction evidence="3">
        <text>alpha-L-fucose = beta-L-fucose</text>
        <dbReference type="Rhea" id="RHEA:25580"/>
        <dbReference type="ChEBI" id="CHEBI:42548"/>
        <dbReference type="ChEBI" id="CHEBI:42589"/>
        <dbReference type="EC" id="5.1.3.29"/>
    </reaction>
</comment>
<dbReference type="SUPFAM" id="SSF102546">
    <property type="entry name" value="RbsD-like"/>
    <property type="match status" value="1"/>
</dbReference>
<protein>
    <submittedName>
        <fullName evidence="4">RbsD or FucU transport</fullName>
    </submittedName>
</protein>
<keyword evidence="5" id="KW-1185">Reference proteome</keyword>
<evidence type="ECO:0000256" key="1">
    <source>
        <dbReference type="ARBA" id="ARBA00000223"/>
    </source>
</evidence>
<dbReference type="OrthoDB" id="9805009at2"/>
<dbReference type="InterPro" id="IPR023750">
    <property type="entry name" value="RbsD-like_sf"/>
</dbReference>
<dbReference type="InterPro" id="IPR007721">
    <property type="entry name" value="RbsD_FucU"/>
</dbReference>
<dbReference type="Proteomes" id="UP000188324">
    <property type="component" value="Chromosome"/>
</dbReference>
<name>A0A1Q2CGU6_9ACTN</name>
<dbReference type="GO" id="GO:0036373">
    <property type="term" value="F:L-fucose mutarotase activity"/>
    <property type="evidence" value="ECO:0007669"/>
    <property type="project" value="UniProtKB-EC"/>
</dbReference>
<dbReference type="GO" id="GO:0042806">
    <property type="term" value="F:fucose binding"/>
    <property type="evidence" value="ECO:0007669"/>
    <property type="project" value="TreeGrafter"/>
</dbReference>
<dbReference type="InterPro" id="IPR050443">
    <property type="entry name" value="RbsD/FucU_mutarotase"/>
</dbReference>
<dbReference type="EMBL" id="CP019605">
    <property type="protein sequence ID" value="AQP45341.1"/>
    <property type="molecule type" value="Genomic_DNA"/>
</dbReference>
<evidence type="ECO:0000256" key="3">
    <source>
        <dbReference type="ARBA" id="ARBA00036324"/>
    </source>
</evidence>
<gene>
    <name evidence="4" type="ORF">RPIT_11475</name>
</gene>
<dbReference type="GO" id="GO:0006004">
    <property type="term" value="P:fucose metabolic process"/>
    <property type="evidence" value="ECO:0007669"/>
    <property type="project" value="TreeGrafter"/>
</dbReference>
<keyword evidence="2" id="KW-0413">Isomerase</keyword>
<evidence type="ECO:0000313" key="5">
    <source>
        <dbReference type="Proteomes" id="UP000188324"/>
    </source>
</evidence>
<organism evidence="4 5">
    <name type="scientific">Tessaracoccus flavus</name>
    <dbReference type="NCBI Taxonomy" id="1610493"/>
    <lineage>
        <taxon>Bacteria</taxon>
        <taxon>Bacillati</taxon>
        <taxon>Actinomycetota</taxon>
        <taxon>Actinomycetes</taxon>
        <taxon>Propionibacteriales</taxon>
        <taxon>Propionibacteriaceae</taxon>
        <taxon>Tessaracoccus</taxon>
    </lineage>
</organism>
<dbReference type="GO" id="GO:0062193">
    <property type="term" value="F:D-ribose pyranase activity"/>
    <property type="evidence" value="ECO:0007669"/>
    <property type="project" value="UniProtKB-EC"/>
</dbReference>
<evidence type="ECO:0000313" key="4">
    <source>
        <dbReference type="EMBL" id="AQP45341.1"/>
    </source>
</evidence>
<reference evidence="4 5" key="1">
    <citation type="journal article" date="2016" name="Int. J. Syst. Evol. Microbiol.">
        <title>Tessaracoccus flavus sp. nov., isolated from the drainage system of a lindane-producing factory.</title>
        <authorList>
            <person name="Kumari R."/>
            <person name="Singh P."/>
            <person name="Schumann P."/>
            <person name="Lal R."/>
        </authorList>
    </citation>
    <scope>NUCLEOTIDE SEQUENCE [LARGE SCALE GENOMIC DNA]</scope>
    <source>
        <strain evidence="4 5">RP1T</strain>
    </source>
</reference>
<dbReference type="KEGG" id="tfl:RPIT_11475"/>
<dbReference type="Pfam" id="PF05025">
    <property type="entry name" value="RbsD_FucU"/>
    <property type="match status" value="1"/>
</dbReference>
<evidence type="ECO:0000256" key="2">
    <source>
        <dbReference type="ARBA" id="ARBA00023235"/>
    </source>
</evidence>
<accession>A0A1Q2CGU6</accession>
<proteinExistence type="predicted"/>
<comment type="catalytic activity">
    <reaction evidence="1">
        <text>beta-D-ribopyranose = beta-D-ribofuranose</text>
        <dbReference type="Rhea" id="RHEA:25432"/>
        <dbReference type="ChEBI" id="CHEBI:27476"/>
        <dbReference type="ChEBI" id="CHEBI:47002"/>
        <dbReference type="EC" id="5.4.99.62"/>
    </reaction>
</comment>
<dbReference type="RefSeq" id="WP_077343323.1">
    <property type="nucleotide sequence ID" value="NZ_CP019605.1"/>
</dbReference>